<sequence>MMRREGKHGMTLACGTHSTNPLETAGFILYPLSPQQLVGVVLLEKLTKPFIPFFSLHPPPSRPIDNTYGQCPRTGSIFDGAIRSTESLRSGICAVENK</sequence>
<proteinExistence type="predicted"/>
<reference evidence="1" key="1">
    <citation type="submission" date="2021-06" db="EMBL/GenBank/DDBJ databases">
        <authorList>
            <person name="Hodson N. C."/>
            <person name="Mongue J. A."/>
            <person name="Jaron S. K."/>
        </authorList>
    </citation>
    <scope>NUCLEOTIDE SEQUENCE</scope>
</reference>
<comment type="caution">
    <text evidence="1">The sequence shown here is derived from an EMBL/GenBank/DDBJ whole genome shotgun (WGS) entry which is preliminary data.</text>
</comment>
<evidence type="ECO:0000313" key="2">
    <source>
        <dbReference type="Proteomes" id="UP000708208"/>
    </source>
</evidence>
<gene>
    <name evidence="1" type="ORF">AFUS01_LOCUS38505</name>
</gene>
<accession>A0A8J2L4E3</accession>
<dbReference type="Proteomes" id="UP000708208">
    <property type="component" value="Unassembled WGS sequence"/>
</dbReference>
<organism evidence="1 2">
    <name type="scientific">Allacma fusca</name>
    <dbReference type="NCBI Taxonomy" id="39272"/>
    <lineage>
        <taxon>Eukaryota</taxon>
        <taxon>Metazoa</taxon>
        <taxon>Ecdysozoa</taxon>
        <taxon>Arthropoda</taxon>
        <taxon>Hexapoda</taxon>
        <taxon>Collembola</taxon>
        <taxon>Symphypleona</taxon>
        <taxon>Sminthuridae</taxon>
        <taxon>Allacma</taxon>
    </lineage>
</organism>
<name>A0A8J2L4E3_9HEXA</name>
<keyword evidence="2" id="KW-1185">Reference proteome</keyword>
<evidence type="ECO:0000313" key="1">
    <source>
        <dbReference type="EMBL" id="CAG7828587.1"/>
    </source>
</evidence>
<dbReference type="AlphaFoldDB" id="A0A8J2L4E3"/>
<protein>
    <submittedName>
        <fullName evidence="1">Uncharacterized protein</fullName>
    </submittedName>
</protein>
<dbReference type="EMBL" id="CAJVCH010548119">
    <property type="protein sequence ID" value="CAG7828587.1"/>
    <property type="molecule type" value="Genomic_DNA"/>
</dbReference>